<dbReference type="SUPFAM" id="SSF81606">
    <property type="entry name" value="PP2C-like"/>
    <property type="match status" value="1"/>
</dbReference>
<dbReference type="Gene3D" id="3.60.40.10">
    <property type="entry name" value="PPM-type phosphatase domain"/>
    <property type="match status" value="1"/>
</dbReference>
<sequence>HEPTVLIRKEAITNLEKGGLVLGVKRDAQYEIETINLKVGDCLLFYTDGLIDAANFDGQLWGRERMLNAAKKFSTASAEQMVKNILADRRRFVGLARQTDDTSIIVAKV</sequence>
<name>X0TEP2_9ZZZZ</name>
<organism evidence="3">
    <name type="scientific">marine sediment metagenome</name>
    <dbReference type="NCBI Taxonomy" id="412755"/>
    <lineage>
        <taxon>unclassified sequences</taxon>
        <taxon>metagenomes</taxon>
        <taxon>ecological metagenomes</taxon>
    </lineage>
</organism>
<feature type="domain" description="PPM-type phosphatase" evidence="2">
    <location>
        <begin position="1"/>
        <end position="109"/>
    </location>
</feature>
<dbReference type="Pfam" id="PF07228">
    <property type="entry name" value="SpoIIE"/>
    <property type="match status" value="1"/>
</dbReference>
<dbReference type="PANTHER" id="PTHR43156:SF2">
    <property type="entry name" value="STAGE II SPORULATION PROTEIN E"/>
    <property type="match status" value="1"/>
</dbReference>
<feature type="non-terminal residue" evidence="3">
    <location>
        <position position="1"/>
    </location>
</feature>
<dbReference type="InterPro" id="IPR036457">
    <property type="entry name" value="PPM-type-like_dom_sf"/>
</dbReference>
<proteinExistence type="predicted"/>
<evidence type="ECO:0000313" key="3">
    <source>
        <dbReference type="EMBL" id="GAF74520.1"/>
    </source>
</evidence>
<evidence type="ECO:0000256" key="1">
    <source>
        <dbReference type="ARBA" id="ARBA00022801"/>
    </source>
</evidence>
<dbReference type="InterPro" id="IPR001932">
    <property type="entry name" value="PPM-type_phosphatase-like_dom"/>
</dbReference>
<dbReference type="AlphaFoldDB" id="X0TEP2"/>
<keyword evidence="1" id="KW-0378">Hydrolase</keyword>
<gene>
    <name evidence="3" type="ORF">S01H1_13266</name>
</gene>
<reference evidence="3" key="1">
    <citation type="journal article" date="2014" name="Front. Microbiol.">
        <title>High frequency of phylogenetically diverse reductive dehalogenase-homologous genes in deep subseafloor sedimentary metagenomes.</title>
        <authorList>
            <person name="Kawai M."/>
            <person name="Futagami T."/>
            <person name="Toyoda A."/>
            <person name="Takaki Y."/>
            <person name="Nishi S."/>
            <person name="Hori S."/>
            <person name="Arai W."/>
            <person name="Tsubouchi T."/>
            <person name="Morono Y."/>
            <person name="Uchiyama I."/>
            <person name="Ito T."/>
            <person name="Fujiyama A."/>
            <person name="Inagaki F."/>
            <person name="Takami H."/>
        </authorList>
    </citation>
    <scope>NUCLEOTIDE SEQUENCE</scope>
    <source>
        <strain evidence="3">Expedition CK06-06</strain>
    </source>
</reference>
<dbReference type="PANTHER" id="PTHR43156">
    <property type="entry name" value="STAGE II SPORULATION PROTEIN E-RELATED"/>
    <property type="match status" value="1"/>
</dbReference>
<dbReference type="EMBL" id="BARS01006846">
    <property type="protein sequence ID" value="GAF74520.1"/>
    <property type="molecule type" value="Genomic_DNA"/>
</dbReference>
<comment type="caution">
    <text evidence="3">The sequence shown here is derived from an EMBL/GenBank/DDBJ whole genome shotgun (WGS) entry which is preliminary data.</text>
</comment>
<dbReference type="InterPro" id="IPR052016">
    <property type="entry name" value="Bact_Sigma-Reg"/>
</dbReference>
<protein>
    <recommendedName>
        <fullName evidence="2">PPM-type phosphatase domain-containing protein</fullName>
    </recommendedName>
</protein>
<evidence type="ECO:0000259" key="2">
    <source>
        <dbReference type="Pfam" id="PF07228"/>
    </source>
</evidence>
<accession>X0TEP2</accession>
<dbReference type="GO" id="GO:0016791">
    <property type="term" value="F:phosphatase activity"/>
    <property type="evidence" value="ECO:0007669"/>
    <property type="project" value="TreeGrafter"/>
</dbReference>